<evidence type="ECO:0000256" key="2">
    <source>
        <dbReference type="ARBA" id="ARBA00022695"/>
    </source>
</evidence>
<name>A0A0C2J674_THEKT</name>
<dbReference type="FunFam" id="1.10.340.70:FF:000001">
    <property type="entry name" value="Retrovirus-related Pol polyprotein from transposon gypsy-like Protein"/>
    <property type="match status" value="1"/>
</dbReference>
<organism evidence="8 9">
    <name type="scientific">Thelohanellus kitauei</name>
    <name type="common">Myxosporean</name>
    <dbReference type="NCBI Taxonomy" id="669202"/>
    <lineage>
        <taxon>Eukaryota</taxon>
        <taxon>Metazoa</taxon>
        <taxon>Cnidaria</taxon>
        <taxon>Myxozoa</taxon>
        <taxon>Myxosporea</taxon>
        <taxon>Bivalvulida</taxon>
        <taxon>Platysporina</taxon>
        <taxon>Myxobolidae</taxon>
        <taxon>Thelohanellus</taxon>
    </lineage>
</organism>
<dbReference type="EMBL" id="JWZT01000903">
    <property type="protein sequence ID" value="KII73289.1"/>
    <property type="molecule type" value="Genomic_DNA"/>
</dbReference>
<evidence type="ECO:0000313" key="9">
    <source>
        <dbReference type="Proteomes" id="UP000031668"/>
    </source>
</evidence>
<dbReference type="SUPFAM" id="SSF56672">
    <property type="entry name" value="DNA/RNA polymerases"/>
    <property type="match status" value="1"/>
</dbReference>
<keyword evidence="2" id="KW-0548">Nucleotidyltransferase</keyword>
<comment type="caution">
    <text evidence="8">The sequence shown here is derived from an EMBL/GenBank/DDBJ whole genome shotgun (WGS) entry which is preliminary data.</text>
</comment>
<sequence>MRKQFILDTDASNSAIGAVLSQQYGNCEKVIAYASRSLSNSEINYGTTKKEMLALVWSIKHFRAYLLGAKFILRTDHMSLKWLRNFREPEGQIARWLEILSNYNFDVVHRKGGLHANADALSRKSIGVNAICSLDMKNFGDISIDVIKMSQDKDKNLQLVKKWCLSKFPDKCSESYEHDLRCLWLVRQQLLLVDDVLMRKYETGDRMYLRYVVSKDLVSRIMKTYHDDSMHGGHLGADRTFEKIRQRFYWPKMRVAIDDWCKSCEVCQFRGSRKNVSHAPLSSTLSEFPFQRIAIDCVGPLPRTKQGNAFIVVLGDYFSKWTEAYPVPDIETKTIADVLINNFICRFGCPEYIHSDQGSNFESKLFKEICNAFNIKKTRTTPYYPQSDGLVERFNKTLVSMISKSLKNENEWDLAIPKVMLAYRTSVHSVTKMTPFYAIFGRECKLPLDVTQVNPNTSDNDIFGYTITLKKQLRNAYESIKENCMKKLEYTKSWYNDKTRGNPFEVNDKVLYFRDYGKKKFSKCWEGPYIISEKLGDVTYRIEKDGVKHVVHFNKLKIITIGMTSQCRSTKMIIYRTRVLNLNRARKPMIWQHMKLHPVQC</sequence>
<evidence type="ECO:0000259" key="7">
    <source>
        <dbReference type="PROSITE" id="PS50994"/>
    </source>
</evidence>
<keyword evidence="4" id="KW-0255">Endonuclease</keyword>
<dbReference type="OrthoDB" id="5832112at2759"/>
<dbReference type="GO" id="GO:0016787">
    <property type="term" value="F:hydrolase activity"/>
    <property type="evidence" value="ECO:0007669"/>
    <property type="project" value="UniProtKB-KW"/>
</dbReference>
<dbReference type="Pfam" id="PF17917">
    <property type="entry name" value="RT_RNaseH"/>
    <property type="match status" value="1"/>
</dbReference>
<keyword evidence="1" id="KW-0808">Transferase</keyword>
<dbReference type="InterPro" id="IPR036397">
    <property type="entry name" value="RNaseH_sf"/>
</dbReference>
<keyword evidence="9" id="KW-1185">Reference proteome</keyword>
<dbReference type="GO" id="GO:0003964">
    <property type="term" value="F:RNA-directed DNA polymerase activity"/>
    <property type="evidence" value="ECO:0007669"/>
    <property type="project" value="UniProtKB-KW"/>
</dbReference>
<protein>
    <submittedName>
        <fullName evidence="8">Transposon Tf2-8 polyprotein</fullName>
    </submittedName>
</protein>
<dbReference type="Pfam" id="PF22938">
    <property type="entry name" value="Integrase_p58_C"/>
    <property type="match status" value="1"/>
</dbReference>
<evidence type="ECO:0000256" key="3">
    <source>
        <dbReference type="ARBA" id="ARBA00022722"/>
    </source>
</evidence>
<gene>
    <name evidence="8" type="ORF">RF11_04874</name>
</gene>
<dbReference type="GO" id="GO:0003676">
    <property type="term" value="F:nucleic acid binding"/>
    <property type="evidence" value="ECO:0007669"/>
    <property type="project" value="InterPro"/>
</dbReference>
<keyword evidence="5" id="KW-0378">Hydrolase</keyword>
<dbReference type="InterPro" id="IPR041373">
    <property type="entry name" value="RT_RNaseH"/>
</dbReference>
<accession>A0A0C2J674</accession>
<dbReference type="InterPro" id="IPR050951">
    <property type="entry name" value="Retrovirus_Pol_polyprotein"/>
</dbReference>
<dbReference type="InterPro" id="IPR001584">
    <property type="entry name" value="Integrase_cat-core"/>
</dbReference>
<dbReference type="GO" id="GO:0015074">
    <property type="term" value="P:DNA integration"/>
    <property type="evidence" value="ECO:0007669"/>
    <property type="project" value="InterPro"/>
</dbReference>
<evidence type="ECO:0000256" key="4">
    <source>
        <dbReference type="ARBA" id="ARBA00022759"/>
    </source>
</evidence>
<evidence type="ECO:0000256" key="1">
    <source>
        <dbReference type="ARBA" id="ARBA00022679"/>
    </source>
</evidence>
<evidence type="ECO:0000313" key="8">
    <source>
        <dbReference type="EMBL" id="KII73289.1"/>
    </source>
</evidence>
<evidence type="ECO:0000256" key="6">
    <source>
        <dbReference type="ARBA" id="ARBA00022918"/>
    </source>
</evidence>
<dbReference type="PROSITE" id="PS50994">
    <property type="entry name" value="INTEGRASE"/>
    <property type="match status" value="1"/>
</dbReference>
<keyword evidence="6" id="KW-0695">RNA-directed DNA polymerase</keyword>
<dbReference type="FunFam" id="3.30.420.10:FF:000032">
    <property type="entry name" value="Retrovirus-related Pol polyprotein from transposon 297-like Protein"/>
    <property type="match status" value="1"/>
</dbReference>
<dbReference type="PANTHER" id="PTHR37984:SF15">
    <property type="entry name" value="INTEGRASE CATALYTIC DOMAIN-CONTAINING PROTEIN"/>
    <property type="match status" value="1"/>
</dbReference>
<dbReference type="Pfam" id="PF17921">
    <property type="entry name" value="Integrase_H2C2"/>
    <property type="match status" value="1"/>
</dbReference>
<dbReference type="GO" id="GO:0004519">
    <property type="term" value="F:endonuclease activity"/>
    <property type="evidence" value="ECO:0007669"/>
    <property type="project" value="UniProtKB-KW"/>
</dbReference>
<dbReference type="CDD" id="cd09274">
    <property type="entry name" value="RNase_HI_RT_Ty3"/>
    <property type="match status" value="1"/>
</dbReference>
<evidence type="ECO:0000256" key="5">
    <source>
        <dbReference type="ARBA" id="ARBA00022801"/>
    </source>
</evidence>
<dbReference type="InterPro" id="IPR043502">
    <property type="entry name" value="DNA/RNA_pol_sf"/>
</dbReference>
<dbReference type="Gene3D" id="1.10.340.70">
    <property type="match status" value="1"/>
</dbReference>
<dbReference type="PANTHER" id="PTHR37984">
    <property type="entry name" value="PROTEIN CBG26694"/>
    <property type="match status" value="1"/>
</dbReference>
<reference evidence="8 9" key="1">
    <citation type="journal article" date="2014" name="Genome Biol. Evol.">
        <title>The genome of the myxosporean Thelohanellus kitauei shows adaptations to nutrient acquisition within its fish host.</title>
        <authorList>
            <person name="Yang Y."/>
            <person name="Xiong J."/>
            <person name="Zhou Z."/>
            <person name="Huo F."/>
            <person name="Miao W."/>
            <person name="Ran C."/>
            <person name="Liu Y."/>
            <person name="Zhang J."/>
            <person name="Feng J."/>
            <person name="Wang M."/>
            <person name="Wang M."/>
            <person name="Wang L."/>
            <person name="Yao B."/>
        </authorList>
    </citation>
    <scope>NUCLEOTIDE SEQUENCE [LARGE SCALE GENOMIC DNA]</scope>
    <source>
        <strain evidence="8">Wuqing</strain>
    </source>
</reference>
<dbReference type="OMA" id="WTSHRIR"/>
<dbReference type="FunFam" id="3.10.20.370:FF:000001">
    <property type="entry name" value="Retrovirus-related Pol polyprotein from transposon 17.6-like protein"/>
    <property type="match status" value="1"/>
</dbReference>
<dbReference type="InterPro" id="IPR041588">
    <property type="entry name" value="Integrase_H2C2"/>
</dbReference>
<feature type="domain" description="Integrase catalytic" evidence="7">
    <location>
        <begin position="285"/>
        <end position="443"/>
    </location>
</feature>
<proteinExistence type="predicted"/>
<dbReference type="Gene3D" id="3.10.20.370">
    <property type="match status" value="1"/>
</dbReference>
<dbReference type="Pfam" id="PF00665">
    <property type="entry name" value="rve"/>
    <property type="match status" value="1"/>
</dbReference>
<dbReference type="Gene3D" id="3.30.420.10">
    <property type="entry name" value="Ribonuclease H-like superfamily/Ribonuclease H"/>
    <property type="match status" value="1"/>
</dbReference>
<dbReference type="Proteomes" id="UP000031668">
    <property type="component" value="Unassembled WGS sequence"/>
</dbReference>
<dbReference type="AlphaFoldDB" id="A0A0C2J674"/>
<dbReference type="InterPro" id="IPR012337">
    <property type="entry name" value="RNaseH-like_sf"/>
</dbReference>
<dbReference type="SUPFAM" id="SSF53098">
    <property type="entry name" value="Ribonuclease H-like"/>
    <property type="match status" value="1"/>
</dbReference>
<keyword evidence="3" id="KW-0540">Nuclease</keyword>
<dbReference type="InterPro" id="IPR054465">
    <property type="entry name" value="Integrase_p58-like_C"/>
</dbReference>